<evidence type="ECO:0000259" key="12">
    <source>
        <dbReference type="Pfam" id="PF07774"/>
    </source>
</evidence>
<accession>A0AAV9XF87</accession>
<keyword evidence="9" id="KW-0472">Membrane</keyword>
<dbReference type="InterPro" id="IPR015943">
    <property type="entry name" value="WD40/YVTN_repeat-like_dom_sf"/>
</dbReference>
<keyword evidence="7" id="KW-0256">Endoplasmic reticulum</keyword>
<dbReference type="InterPro" id="IPR011047">
    <property type="entry name" value="Quinoprotein_ADH-like_sf"/>
</dbReference>
<evidence type="ECO:0000256" key="1">
    <source>
        <dbReference type="ARBA" id="ARBA00004115"/>
    </source>
</evidence>
<evidence type="ECO:0000313" key="15">
    <source>
        <dbReference type="Proteomes" id="UP001365542"/>
    </source>
</evidence>
<dbReference type="Gene3D" id="2.130.10.10">
    <property type="entry name" value="YVTN repeat-like/Quinoprotein amine dehydrogenase"/>
    <property type="match status" value="1"/>
</dbReference>
<dbReference type="GO" id="GO:0072546">
    <property type="term" value="C:EMC complex"/>
    <property type="evidence" value="ECO:0007669"/>
    <property type="project" value="InterPro"/>
</dbReference>
<protein>
    <recommendedName>
        <fullName evidence="4">ER membrane protein complex subunit 1</fullName>
    </recommendedName>
</protein>
<feature type="domain" description="ER membrane protein complex subunit 1 C-terminal" evidence="12">
    <location>
        <begin position="736"/>
        <end position="953"/>
    </location>
</feature>
<organism evidence="14 15">
    <name type="scientific">Orbilia ellipsospora</name>
    <dbReference type="NCBI Taxonomy" id="2528407"/>
    <lineage>
        <taxon>Eukaryota</taxon>
        <taxon>Fungi</taxon>
        <taxon>Dikarya</taxon>
        <taxon>Ascomycota</taxon>
        <taxon>Pezizomycotina</taxon>
        <taxon>Orbiliomycetes</taxon>
        <taxon>Orbiliales</taxon>
        <taxon>Orbiliaceae</taxon>
        <taxon>Orbilia</taxon>
    </lineage>
</organism>
<evidence type="ECO:0000256" key="3">
    <source>
        <dbReference type="ARBA" id="ARBA00011276"/>
    </source>
</evidence>
<dbReference type="InterPro" id="IPR058545">
    <property type="entry name" value="Beta-prop_EMC1_1st"/>
</dbReference>
<name>A0AAV9XF87_9PEZI</name>
<reference evidence="14 15" key="1">
    <citation type="submission" date="2019-10" db="EMBL/GenBank/DDBJ databases">
        <authorList>
            <person name="Palmer J.M."/>
        </authorList>
    </citation>
    <scope>NUCLEOTIDE SEQUENCE [LARGE SCALE GENOMIC DNA]</scope>
    <source>
        <strain evidence="14 15">TWF694</strain>
    </source>
</reference>
<feature type="domain" description="EMC1 first beta-propeller" evidence="13">
    <location>
        <begin position="24"/>
        <end position="410"/>
    </location>
</feature>
<dbReference type="EMBL" id="JAVHJO010000004">
    <property type="protein sequence ID" value="KAK6540758.1"/>
    <property type="molecule type" value="Genomic_DNA"/>
</dbReference>
<evidence type="ECO:0000256" key="10">
    <source>
        <dbReference type="ARBA" id="ARBA00023180"/>
    </source>
</evidence>
<evidence type="ECO:0000256" key="11">
    <source>
        <dbReference type="SAM" id="SignalP"/>
    </source>
</evidence>
<dbReference type="SUPFAM" id="SSF50998">
    <property type="entry name" value="Quinoprotein alcohol dehydrogenase-like"/>
    <property type="match status" value="2"/>
</dbReference>
<evidence type="ECO:0000256" key="9">
    <source>
        <dbReference type="ARBA" id="ARBA00023136"/>
    </source>
</evidence>
<keyword evidence="6 11" id="KW-0732">Signal</keyword>
<keyword evidence="8" id="KW-1133">Transmembrane helix</keyword>
<evidence type="ECO:0000256" key="8">
    <source>
        <dbReference type="ARBA" id="ARBA00022989"/>
    </source>
</evidence>
<evidence type="ECO:0000256" key="7">
    <source>
        <dbReference type="ARBA" id="ARBA00022824"/>
    </source>
</evidence>
<evidence type="ECO:0000256" key="4">
    <source>
        <dbReference type="ARBA" id="ARBA00020824"/>
    </source>
</evidence>
<keyword evidence="15" id="KW-1185">Reference proteome</keyword>
<dbReference type="GO" id="GO:0034975">
    <property type="term" value="P:protein folding in endoplasmic reticulum"/>
    <property type="evidence" value="ECO:0007669"/>
    <property type="project" value="TreeGrafter"/>
</dbReference>
<evidence type="ECO:0000259" key="13">
    <source>
        <dbReference type="Pfam" id="PF25293"/>
    </source>
</evidence>
<evidence type="ECO:0000256" key="5">
    <source>
        <dbReference type="ARBA" id="ARBA00022692"/>
    </source>
</evidence>
<dbReference type="Pfam" id="PF25293">
    <property type="entry name" value="Beta-prop_EMC1_N"/>
    <property type="match status" value="1"/>
</dbReference>
<comment type="subcellular location">
    <subcellularLocation>
        <location evidence="1">Endoplasmic reticulum membrane</location>
        <topology evidence="1">Single-pass type I membrane protein</topology>
    </subcellularLocation>
</comment>
<dbReference type="InterPro" id="IPR011678">
    <property type="entry name" value="EMC1_C"/>
</dbReference>
<dbReference type="PANTHER" id="PTHR21573">
    <property type="entry name" value="ER MEMBRANE PROTEIN COMPLEX SUBUNIT 1"/>
    <property type="match status" value="1"/>
</dbReference>
<keyword evidence="5" id="KW-0812">Transmembrane</keyword>
<dbReference type="InterPro" id="IPR026895">
    <property type="entry name" value="EMC1"/>
</dbReference>
<comment type="subunit">
    <text evidence="3">Component of the ER membrane protein complex (EMC).</text>
</comment>
<dbReference type="AlphaFoldDB" id="A0AAV9XF87"/>
<feature type="chain" id="PRO_5043754388" description="ER membrane protein complex subunit 1" evidence="11">
    <location>
        <begin position="25"/>
        <end position="955"/>
    </location>
</feature>
<feature type="signal peptide" evidence="11">
    <location>
        <begin position="1"/>
        <end position="24"/>
    </location>
</feature>
<dbReference type="Pfam" id="PF07774">
    <property type="entry name" value="EMC1_C"/>
    <property type="match status" value="1"/>
</dbReference>
<dbReference type="Proteomes" id="UP001365542">
    <property type="component" value="Unassembled WGS sequence"/>
</dbReference>
<dbReference type="PROSITE" id="PS51257">
    <property type="entry name" value="PROKAR_LIPOPROTEIN"/>
    <property type="match status" value="1"/>
</dbReference>
<keyword evidence="10" id="KW-0325">Glycoprotein</keyword>
<proteinExistence type="inferred from homology"/>
<dbReference type="PANTHER" id="PTHR21573:SF0">
    <property type="entry name" value="ER MEMBRANE PROTEIN COMPLEX SUBUNIT 1"/>
    <property type="match status" value="1"/>
</dbReference>
<comment type="caution">
    <text evidence="14">The sequence shown here is derived from an EMBL/GenBank/DDBJ whole genome shotgun (WGS) entry which is preliminary data.</text>
</comment>
<sequence length="955" mass="105328">MWMRHNPLHYLLLAGSFFSSSCRAVFKDEAFQTDFQVPLFGTALDPSSTFFHQAAAGKAGSLLYTLSNRLIIGAINPKDGTPVWRQQLGEGSVSETESLSKLAWLRKSKDGRVVSVFDKNIALWDAATGRAIWEYTANLKVADVITLEAENILLVAFKSGQVKAIKLQSGEVAWENLIGEGRDEAANFNLFDSKIYLTLHTPTLNELKTVVISPATGAQLEEFNADVFHKSNSHVPTPQLLPVTAYKDSSKLKFNFLGTKKTKSIEIDGNVHDYRLHAVSTELIFVEYWSKSSDTPTSWADFYSVKNGAIEKLVEVSYENDLSVYTLSDSGSGIFATRVNRAEIRLYDTSSKDPVQVFELPKLLPAAPLHVASEVVKRRDGAIAIRAAVTLADGNMILFRNDQVVWTRQEALASAVAAEFVDVHEAEDTLEKVLHAEESSNVVTAYVKRLTRHIEELKYLPGWIAGFQQSILGIFGQSDKTTDTTKDPFGYRKFVIFVTRFGWVTAIDTANQGEVIWSISLLKTEIMEKDIKGIFHLGKGIIAVVLSSGDIYKIDAINGKGIKKTAIQILPSVSVMTVESTSSDTKWLLAIPSREGAKGWFWPDESELELEKTIANITLSRRCEHSTGICGYSAKPTVGGRLLLSLSWSFRIPPSQKIVSVTTRPAHDPIASIGKVMGNRSVMYKYVNPHLVLLITATPQTDSIYVYLLDSVSGMVLHTSIQTDVDTSRPVVATMSENWYVYSFYSKSTAKGAQIVVTDFYASATRNDPGKLLQKSISSYDQPRSATPYGISQAYIFPHPVASLATTTTRQGITTRSVLLFVPRIGSLLSINKRILEPRRPVGREPTNDEKEEGLFKYEPFLGIDHQGGSLSHARELIGISKIITTPSLLESTSIVVGWGIDIFGTRTSPSAAFDVLGSGFNKLALIGSVVAVGFGTMFLKPMVRKKQISQRWSQ</sequence>
<evidence type="ECO:0000256" key="2">
    <source>
        <dbReference type="ARBA" id="ARBA00007904"/>
    </source>
</evidence>
<comment type="similarity">
    <text evidence="2">Belongs to the EMC1 family.</text>
</comment>
<gene>
    <name evidence="14" type="ORF">TWF694_008149</name>
</gene>
<evidence type="ECO:0000256" key="6">
    <source>
        <dbReference type="ARBA" id="ARBA00022729"/>
    </source>
</evidence>
<evidence type="ECO:0000313" key="14">
    <source>
        <dbReference type="EMBL" id="KAK6540758.1"/>
    </source>
</evidence>